<dbReference type="Proteomes" id="UP000472267">
    <property type="component" value="Unassembled WGS sequence"/>
</dbReference>
<dbReference type="GO" id="GO:0006508">
    <property type="term" value="P:proteolysis"/>
    <property type="evidence" value="ECO:0007669"/>
    <property type="project" value="UniProtKB-KW"/>
</dbReference>
<dbReference type="GO" id="GO:0005524">
    <property type="term" value="F:ATP binding"/>
    <property type="evidence" value="ECO:0007669"/>
    <property type="project" value="UniProtKB-KW"/>
</dbReference>
<evidence type="ECO:0000313" key="7">
    <source>
        <dbReference type="Ensembl" id="ENSSFAP00005010711.1"/>
    </source>
</evidence>
<dbReference type="Ensembl" id="ENSSFAT00005011175.1">
    <property type="protein sequence ID" value="ENSSFAP00005010711.1"/>
    <property type="gene ID" value="ENSSFAG00005006009.1"/>
</dbReference>
<evidence type="ECO:0000256" key="4">
    <source>
        <dbReference type="RuleBase" id="RU363044"/>
    </source>
</evidence>
<keyword evidence="4" id="KW-0347">Helicase</keyword>
<dbReference type="PANTHER" id="PTHR47642:SF3">
    <property type="entry name" value="ATP-DEPENDENT DNA HELICASE"/>
    <property type="match status" value="1"/>
</dbReference>
<keyword evidence="4" id="KW-0227">DNA damage</keyword>
<keyword evidence="4" id="KW-0378">Hydrolase</keyword>
<dbReference type="GO" id="GO:0043139">
    <property type="term" value="F:5'-3' DNA helicase activity"/>
    <property type="evidence" value="ECO:0007669"/>
    <property type="project" value="UniProtKB-EC"/>
</dbReference>
<reference evidence="7" key="2">
    <citation type="submission" date="2025-09" db="UniProtKB">
        <authorList>
            <consortium name="Ensembl"/>
        </authorList>
    </citation>
    <scope>IDENTIFICATION</scope>
</reference>
<dbReference type="EC" id="5.6.2.3" evidence="4"/>
<evidence type="ECO:0000256" key="5">
    <source>
        <dbReference type="SAM" id="MobiDB-lite"/>
    </source>
</evidence>
<dbReference type="Gene3D" id="3.90.70.120">
    <property type="match status" value="1"/>
</dbReference>
<reference evidence="7" key="1">
    <citation type="submission" date="2025-08" db="UniProtKB">
        <authorList>
            <consortium name="Ensembl"/>
        </authorList>
    </citation>
    <scope>IDENTIFICATION</scope>
</reference>
<dbReference type="InterPro" id="IPR003323">
    <property type="entry name" value="OTU_dom"/>
</dbReference>
<dbReference type="Pfam" id="PF03372">
    <property type="entry name" value="Exo_endo_phos"/>
    <property type="match status" value="1"/>
</dbReference>
<feature type="region of interest" description="Disordered" evidence="5">
    <location>
        <begin position="266"/>
        <end position="306"/>
    </location>
</feature>
<dbReference type="SMART" id="SM00382">
    <property type="entry name" value="AAA"/>
    <property type="match status" value="1"/>
</dbReference>
<feature type="compositionally biased region" description="Low complexity" evidence="5">
    <location>
        <begin position="1348"/>
        <end position="1367"/>
    </location>
</feature>
<evidence type="ECO:0000259" key="6">
    <source>
        <dbReference type="PROSITE" id="PS50802"/>
    </source>
</evidence>
<dbReference type="InterPro" id="IPR051055">
    <property type="entry name" value="PIF1_helicase"/>
</dbReference>
<sequence length="2482" mass="281033">MFVCFIHQGCDADRTPVDHVDDNDTPTSSDAAHDVQDHVKCDHVRSFIRGSFNQGDPRFGENKGKQCATNSITAVMTNVLKSAWTWTTTDLDNVLVNGNDLYTYVKDKHKVSVLEGKGYILVKELPTEYELLDKKFCLEYMESLSGHIDVEEYHPAVKDYVMPLDVAFQRAMLNADACLLNIKKNICAVLKQRDQFAVFDPHARGADGGLQHDGTSIVACYDTLDAVYTHITNLVHSLYVNAAPDSVKPFEVTGVKVVVVSSQTVTEAADHEQQSETGTDETEQQSEAGIGSDETEQQSETLTEADDIDESSVCLLSETNASNVTFKCLTLADKRRICTKLDIVPSLSCEDVVADCLDIEQPQPCTTIDIQGDGNCFFRSLSHVFSGLESHHRTVRLAVVKHVEQNPDVYRNVVREQFTSVQQYVNDSRMKYVGTWATEVEIQAAANLFNVDIYTYSEQKWLKYGSSGAAARNKAIYIKHCNECHYEPIECVKDISSKCFSLRTLGETNHGKSRSDVISTPKACNKKQKREERKKYADNSEFRQCKIMKVQQRYSTDSTYRQKLQQASVNKYATNEEHKVKIIKAIKDQYSTNEQFRAKVIKTGVQKYASDEQFRAKVIQRGVQKYASDEQFRAKVIKTGVQKYASDEQFRAKVIKTGVQKYASDEQFRAKVIQRGVQKYASDDHVRAKFKHGSISKYASSPGHRAQVKQYGVKKYKSNAVYAQSIKKRNQEKRLNDILKKHDIDFVIEQFREMVKQGPKYVCCVCHKLLFQHQVLECNKERYEKKGAAVAAVADKCITLTYLHQCGDKCTADCTVKLTHVGKLWICHGCNSKIICGKVPDQSVINNLQLDPIPQELNTLNPLEQHLIAPHIPFMKLVALPKGGQNGVHGPVTCVPSNTNAVNVLPRLENQDLMIRVKLKRKLSYKGHYEYQYVNTSKVHSALENLKQNNKWYKDVEINTDWKNPLEKDTNDDDKMDNAEDFDTQDEHINDQQQHGMYLDTCMQPVDVAQEVLDHHFDSVLSVAPAEGNTPVRLLTDVSNEAKCFPALFPKGTGTFHDTRPHKLTLSRYLNARILNADGRFGSNVEYIFYAQYLSEINQVVSNVSIALRKGHHGGESSQITSSMLASTDFVNNVLRCDMGYKFLKPIRGTPVFWQRVQKDLFAMVKQLGIPTWFCSFSSADLRWTELMQTFMEVQNVQGNVDEMDWSQKCNLLNNNPVTAARMFDHRFRSFLHDVIMSPAQPIGKIIDYFYRVEFQQRGSPHTHCLFWVENAPKIGRNTDQEVIDFIDKYVTCDLPPESDDLHEVVSSVQMHSKKHSKSCKKKGTPCRFNFPRPPSNKTFLCKAKTEQQQQQQQQEQQDNSDGAQQQTDVKTTDPATVAKEIIRKVKVALSNEEATFDSVDALFSSMGIDQSVFEKAMQLTTKKTSVVLKRNVDDVWVNQYNKDLLRCWNANLDIQFVCDAYACVVYIISYISKAEREMGLLLKHAQNEVKTKENVDAKQALNKLGSVFLHNREVSAQESVYRLTNMRLKECSRNVVFVPTGDNIVRMSLPLNVIQKRAEQEDLNSDKIWMTSITDRYKSRPKTDEFKDMCLASFASEYRVVPKSEKCQKNVIKLGNDCGLVKKRTRTNAAVVRYARFSQTEYPEKHYQSLLQLFLPHYTDQQVKPKQFVSFQEFYNTGSVTTSSNELKSVKEVVDLNRSKFEKEAKAMELCEEALECDGFPEDAWADLCPEAELERLESAEEMTANKDLFPTERDVIPDLQPETTPVSIEFPKQKMSHSEAQTIMRSLNELQSQVFYTIQKWCLDTVNGHNPAPFHVFLSGGAGTGKSHLIKALYYETTRLLARLSHNPDAVHVLLTAPTGVAAYNINATTIHNTFAIPTNVSLPYQPLKEEKVNTLRAALRDLKILIIDEISMVDHKLLAYIHGRVRQIKQSGDFAPFGNVSVIAVGDFYQLPPVKGKPLYTDQAGIDLWGSTFKHVELTEVVRQKNQDFAVTLNRIRKHKKGDKLNAQDEKLLKQCQTGLGDDTEDLHIFATNSDVDAHNFKMLHKVCSDVVQIKAQDFEKNPQTGRFAQKTTSHAFNKHTHLSALLSIAPNARVMLIKNIDTCDGLVNGVLGTVSLIKCDEKTKVPKLIYVKFDDDRIGSKLRAKFPCTVPGLQNATPVGLDEDKVPYRGGIRRQFPLRLAWACTIHKVQGLTLEKAVVSFKKIFSAGQAYVALSRVTSIENLIIQDFKATAIYAKTDIDDCLQKMGNYIETPLTRPDASLKVCLLNIQGLQAHIADLKHDRRMLDADLLCLTETWLQHNTAQGNIDMAGWTFHCKARSQSYSNQGAFSALQKQQHGGVGFYHKNHIISNIINLPCSELEAIIFNIQPMNHNYIVLYRPPSYQIGLFKQNLSAVVSHFNALSGGKIIMGDFNDNAVVSKSMENFMTQHGYSQIVTCPTTENGTLIDHVYIKDIDAATVEIQLMSTYYSYHECLCIHFK</sequence>
<feature type="region of interest" description="Disordered" evidence="5">
    <location>
        <begin position="1313"/>
        <end position="1332"/>
    </location>
</feature>
<dbReference type="CDD" id="cd18809">
    <property type="entry name" value="SF1_C_RecD"/>
    <property type="match status" value="1"/>
</dbReference>
<keyword evidence="4" id="KW-0234">DNA repair</keyword>
<keyword evidence="3" id="KW-0788">Thiol protease</keyword>
<dbReference type="Pfam" id="PF04843">
    <property type="entry name" value="Herpes_teg_N"/>
    <property type="match status" value="1"/>
</dbReference>
<dbReference type="OMA" id="RADPDKH"/>
<proteinExistence type="inferred from homology"/>
<evidence type="ECO:0000313" key="8">
    <source>
        <dbReference type="Proteomes" id="UP000472267"/>
    </source>
</evidence>
<dbReference type="InterPro" id="IPR010285">
    <property type="entry name" value="DNA_helicase_pif1-like_DEAD"/>
</dbReference>
<dbReference type="GO" id="GO:0000723">
    <property type="term" value="P:telomere maintenance"/>
    <property type="evidence" value="ECO:0007669"/>
    <property type="project" value="InterPro"/>
</dbReference>
<dbReference type="InterPro" id="IPR025476">
    <property type="entry name" value="Helitron_helicase-like"/>
</dbReference>
<keyword evidence="4" id="KW-0067">ATP-binding</keyword>
<dbReference type="SUPFAM" id="SSF54001">
    <property type="entry name" value="Cysteine proteinases"/>
    <property type="match status" value="2"/>
</dbReference>
<dbReference type="GO" id="GO:0006310">
    <property type="term" value="P:DNA recombination"/>
    <property type="evidence" value="ECO:0007669"/>
    <property type="project" value="UniProtKB-KW"/>
</dbReference>
<dbReference type="InterPro" id="IPR005135">
    <property type="entry name" value="Endo/exonuclease/phosphatase"/>
</dbReference>
<dbReference type="Pfam" id="PF05970">
    <property type="entry name" value="PIF1"/>
    <property type="match status" value="1"/>
</dbReference>
<dbReference type="CDD" id="cd22755">
    <property type="entry name" value="OTU_CeDUB-like"/>
    <property type="match status" value="1"/>
</dbReference>
<comment type="cofactor">
    <cofactor evidence="4">
        <name>Mg(2+)</name>
        <dbReference type="ChEBI" id="CHEBI:18420"/>
    </cofactor>
</comment>
<organism evidence="7 8">
    <name type="scientific">Salarias fasciatus</name>
    <name type="common">Jewelled blenny</name>
    <name type="synonym">Blennius fasciatus</name>
    <dbReference type="NCBI Taxonomy" id="181472"/>
    <lineage>
        <taxon>Eukaryota</taxon>
        <taxon>Metazoa</taxon>
        <taxon>Chordata</taxon>
        <taxon>Craniata</taxon>
        <taxon>Vertebrata</taxon>
        <taxon>Euteleostomi</taxon>
        <taxon>Actinopterygii</taxon>
        <taxon>Neopterygii</taxon>
        <taxon>Teleostei</taxon>
        <taxon>Neoteleostei</taxon>
        <taxon>Acanthomorphata</taxon>
        <taxon>Ovalentaria</taxon>
        <taxon>Blenniimorphae</taxon>
        <taxon>Blenniiformes</taxon>
        <taxon>Blennioidei</taxon>
        <taxon>Blenniidae</taxon>
        <taxon>Salariinae</taxon>
        <taxon>Salarias</taxon>
    </lineage>
</organism>
<dbReference type="Pfam" id="PF02338">
    <property type="entry name" value="OTU"/>
    <property type="match status" value="1"/>
</dbReference>
<dbReference type="SUPFAM" id="SSF56219">
    <property type="entry name" value="DNase I-like"/>
    <property type="match status" value="1"/>
</dbReference>
<feature type="compositionally biased region" description="Acidic residues" evidence="5">
    <location>
        <begin position="293"/>
        <end position="306"/>
    </location>
</feature>
<keyword evidence="4" id="KW-0547">Nucleotide-binding</keyword>
<comment type="catalytic activity">
    <reaction evidence="4">
        <text>ATP + H2O = ADP + phosphate + H(+)</text>
        <dbReference type="Rhea" id="RHEA:13065"/>
        <dbReference type="ChEBI" id="CHEBI:15377"/>
        <dbReference type="ChEBI" id="CHEBI:15378"/>
        <dbReference type="ChEBI" id="CHEBI:30616"/>
        <dbReference type="ChEBI" id="CHEBI:43474"/>
        <dbReference type="ChEBI" id="CHEBI:456216"/>
        <dbReference type="EC" id="5.6.2.3"/>
    </reaction>
</comment>
<evidence type="ECO:0000256" key="1">
    <source>
        <dbReference type="ARBA" id="ARBA00022670"/>
    </source>
</evidence>
<keyword evidence="2" id="KW-0833">Ubl conjugation pathway</keyword>
<dbReference type="InterPro" id="IPR027417">
    <property type="entry name" value="P-loop_NTPase"/>
</dbReference>
<gene>
    <name evidence="7" type="primary">LOC115385632</name>
</gene>
<dbReference type="Pfam" id="PF20209">
    <property type="entry name" value="DUF6570"/>
    <property type="match status" value="1"/>
</dbReference>
<keyword evidence="8" id="KW-1185">Reference proteome</keyword>
<dbReference type="Gene3D" id="3.60.10.10">
    <property type="entry name" value="Endonuclease/exonuclease/phosphatase"/>
    <property type="match status" value="1"/>
</dbReference>
<dbReference type="GO" id="GO:0006281">
    <property type="term" value="P:DNA repair"/>
    <property type="evidence" value="ECO:0007669"/>
    <property type="project" value="UniProtKB-KW"/>
</dbReference>
<dbReference type="SUPFAM" id="SSF52540">
    <property type="entry name" value="P-loop containing nucleoside triphosphate hydrolases"/>
    <property type="match status" value="2"/>
</dbReference>
<keyword evidence="4" id="KW-0233">DNA recombination</keyword>
<protein>
    <recommendedName>
        <fullName evidence="4">ATP-dependent DNA helicase</fullName>
        <ecNumber evidence="4">5.6.2.3</ecNumber>
    </recommendedName>
</protein>
<comment type="similarity">
    <text evidence="4">Belongs to the helicase family.</text>
</comment>
<dbReference type="InterPro" id="IPR006928">
    <property type="entry name" value="Herpes_teg_USP"/>
</dbReference>
<dbReference type="InterPro" id="IPR046700">
    <property type="entry name" value="DUF6570"/>
</dbReference>
<dbReference type="InParanoid" id="A0A672FV33"/>
<feature type="domain" description="OTU" evidence="6">
    <location>
        <begin position="365"/>
        <end position="492"/>
    </location>
</feature>
<dbReference type="InterPro" id="IPR003593">
    <property type="entry name" value="AAA+_ATPase"/>
</dbReference>
<keyword evidence="1" id="KW-0645">Protease</keyword>
<evidence type="ECO:0000256" key="3">
    <source>
        <dbReference type="ARBA" id="ARBA00022807"/>
    </source>
</evidence>
<dbReference type="GO" id="GO:0008234">
    <property type="term" value="F:cysteine-type peptidase activity"/>
    <property type="evidence" value="ECO:0007669"/>
    <property type="project" value="UniProtKB-KW"/>
</dbReference>
<dbReference type="InterPro" id="IPR036691">
    <property type="entry name" value="Endo/exonu/phosph_ase_sf"/>
</dbReference>
<evidence type="ECO:0000256" key="2">
    <source>
        <dbReference type="ARBA" id="ARBA00022786"/>
    </source>
</evidence>
<dbReference type="Pfam" id="PF14214">
    <property type="entry name" value="Helitron_like_N"/>
    <property type="match status" value="1"/>
</dbReference>
<feature type="region of interest" description="Disordered" evidence="5">
    <location>
        <begin position="1343"/>
        <end position="1374"/>
    </location>
</feature>
<dbReference type="PROSITE" id="PS50802">
    <property type="entry name" value="OTU"/>
    <property type="match status" value="1"/>
</dbReference>
<dbReference type="Gene3D" id="3.90.70.80">
    <property type="match status" value="1"/>
</dbReference>
<dbReference type="PANTHER" id="PTHR47642">
    <property type="entry name" value="ATP-DEPENDENT DNA HELICASE"/>
    <property type="match status" value="1"/>
</dbReference>
<name>A0A672FV33_SALFA</name>
<dbReference type="Gene3D" id="3.40.50.300">
    <property type="entry name" value="P-loop containing nucleotide triphosphate hydrolases"/>
    <property type="match status" value="1"/>
</dbReference>
<dbReference type="InterPro" id="IPR038765">
    <property type="entry name" value="Papain-like_cys_pep_sf"/>
</dbReference>
<feature type="compositionally biased region" description="Basic residues" evidence="5">
    <location>
        <begin position="1313"/>
        <end position="1325"/>
    </location>
</feature>
<accession>A0A672FV33</accession>